<organism evidence="2 3">
    <name type="scientific">Ectocarpus siliculosus</name>
    <name type="common">Brown alga</name>
    <name type="synonym">Conferva siliculosa</name>
    <dbReference type="NCBI Taxonomy" id="2880"/>
    <lineage>
        <taxon>Eukaryota</taxon>
        <taxon>Sar</taxon>
        <taxon>Stramenopiles</taxon>
        <taxon>Ochrophyta</taxon>
        <taxon>PX clade</taxon>
        <taxon>Phaeophyceae</taxon>
        <taxon>Ectocarpales</taxon>
        <taxon>Ectocarpaceae</taxon>
        <taxon>Ectocarpus</taxon>
    </lineage>
</organism>
<proteinExistence type="predicted"/>
<dbReference type="PANTHER" id="PTHR33471:SF7">
    <property type="entry name" value="ATP-DEPENDENT ZINC METALLOPROTEASE-RELATED"/>
    <property type="match status" value="1"/>
</dbReference>
<evidence type="ECO:0000313" key="2">
    <source>
        <dbReference type="EMBL" id="CBN74277.1"/>
    </source>
</evidence>
<dbReference type="EMBL" id="FN649750">
    <property type="protein sequence ID" value="CBN74277.1"/>
    <property type="molecule type" value="Genomic_DNA"/>
</dbReference>
<evidence type="ECO:0000256" key="1">
    <source>
        <dbReference type="SAM" id="MobiDB-lite"/>
    </source>
</evidence>
<evidence type="ECO:0000313" key="3">
    <source>
        <dbReference type="Proteomes" id="UP000002630"/>
    </source>
</evidence>
<protein>
    <submittedName>
        <fullName evidence="2">Uncharacterized protein</fullName>
    </submittedName>
</protein>
<feature type="region of interest" description="Disordered" evidence="1">
    <location>
        <begin position="30"/>
        <end position="53"/>
    </location>
</feature>
<dbReference type="InParanoid" id="D8LH58"/>
<dbReference type="Proteomes" id="UP000002630">
    <property type="component" value="Linkage Group LG25"/>
</dbReference>
<dbReference type="PANTHER" id="PTHR33471">
    <property type="entry name" value="ATP-DEPENDENT ZINC METALLOPROTEASE-RELATED"/>
    <property type="match status" value="1"/>
</dbReference>
<keyword evidence="3" id="KW-1185">Reference proteome</keyword>
<feature type="compositionally biased region" description="Polar residues" evidence="1">
    <location>
        <begin position="39"/>
        <end position="53"/>
    </location>
</feature>
<gene>
    <name evidence="2" type="ORF">Esi_0019_0032</name>
</gene>
<accession>D8LH58</accession>
<dbReference type="AlphaFoldDB" id="D8LH58"/>
<dbReference type="EMBL" id="FN648364">
    <property type="protein sequence ID" value="CBN74277.1"/>
    <property type="molecule type" value="Genomic_DNA"/>
</dbReference>
<reference evidence="2 3" key="1">
    <citation type="journal article" date="2010" name="Nature">
        <title>The Ectocarpus genome and the independent evolution of multicellularity in brown algae.</title>
        <authorList>
            <person name="Cock J.M."/>
            <person name="Sterck L."/>
            <person name="Rouze P."/>
            <person name="Scornet D."/>
            <person name="Allen A.E."/>
            <person name="Amoutzias G."/>
            <person name="Anthouard V."/>
            <person name="Artiguenave F."/>
            <person name="Aury J.M."/>
            <person name="Badger J.H."/>
            <person name="Beszteri B."/>
            <person name="Billiau K."/>
            <person name="Bonnet E."/>
            <person name="Bothwell J.H."/>
            <person name="Bowler C."/>
            <person name="Boyen C."/>
            <person name="Brownlee C."/>
            <person name="Carrano C.J."/>
            <person name="Charrier B."/>
            <person name="Cho G.Y."/>
            <person name="Coelho S.M."/>
            <person name="Collen J."/>
            <person name="Corre E."/>
            <person name="Da Silva C."/>
            <person name="Delage L."/>
            <person name="Delaroque N."/>
            <person name="Dittami S.M."/>
            <person name="Doulbeau S."/>
            <person name="Elias M."/>
            <person name="Farnham G."/>
            <person name="Gachon C.M."/>
            <person name="Gschloessl B."/>
            <person name="Heesch S."/>
            <person name="Jabbari K."/>
            <person name="Jubin C."/>
            <person name="Kawai H."/>
            <person name="Kimura K."/>
            <person name="Kloareg B."/>
            <person name="Kupper F.C."/>
            <person name="Lang D."/>
            <person name="Le Bail A."/>
            <person name="Leblanc C."/>
            <person name="Lerouge P."/>
            <person name="Lohr M."/>
            <person name="Lopez P.J."/>
            <person name="Martens C."/>
            <person name="Maumus F."/>
            <person name="Michel G."/>
            <person name="Miranda-Saavedra D."/>
            <person name="Morales J."/>
            <person name="Moreau H."/>
            <person name="Motomura T."/>
            <person name="Nagasato C."/>
            <person name="Napoli C.A."/>
            <person name="Nelson D.R."/>
            <person name="Nyvall-Collen P."/>
            <person name="Peters A.F."/>
            <person name="Pommier C."/>
            <person name="Potin P."/>
            <person name="Poulain J."/>
            <person name="Quesneville H."/>
            <person name="Read B."/>
            <person name="Rensing S.A."/>
            <person name="Ritter A."/>
            <person name="Rousvoal S."/>
            <person name="Samanta M."/>
            <person name="Samson G."/>
            <person name="Schroeder D.C."/>
            <person name="Segurens B."/>
            <person name="Strittmatter M."/>
            <person name="Tonon T."/>
            <person name="Tregear J.W."/>
            <person name="Valentin K."/>
            <person name="von Dassow P."/>
            <person name="Yamagishi T."/>
            <person name="Van de Peer Y."/>
            <person name="Wincker P."/>
        </authorList>
    </citation>
    <scope>NUCLEOTIDE SEQUENCE [LARGE SCALE GENOMIC DNA]</scope>
    <source>
        <strain evidence="3">Ec32 / CCAP1310/4</strain>
    </source>
</reference>
<sequence>MRPWTALGLIASIGVGFQRGFGYAFTSSKVTSFPSSSKGTPASSRRHAMSSTQLRMASSFNPIEAVKEAMGGDGRVNPVYRQMVVLAVKSGAAGAARYLNPSGESSTSTGKRALNKAVQAHVGQLMDAVLSPAPDEENAEAIKRILDRCEEQHKGAGATLALGYLDTVWWLPAPIRPAIGALAILAVYEALRRFGVFTRFGMVKLPDTELAPTETVPEPVEGMEDSPIFKAAQFETDARSLSYYTLIGAFLVSTMSYVISGGDGQVAWSGMLLLTFVAFEREVLHSALYSEAIIRVQPMLTQLTSAHEAGHVAAAYLTGLPVATYTLGGLGSLQHGDEVGCGPSCNIINAELSTARIWLPEELLTGPASEPEPRLEARMTYPWEDPARLQNLVELDFSSSEIPHKDRVAPFDTEGRHAMSNRMALTSMGGIAGEMMANGFDVGGGADYFNMRRRFKGLWPYMSQDDLRRTEKWAFLENLKIFKAERTAMELLAKNMRERRPIGRLMLDLDRSLTSTEFELSAAERR</sequence>
<name>D8LH58_ECTSI</name>